<name>A0A2H3DSY2_ARMGA</name>
<dbReference type="AlphaFoldDB" id="A0A2H3DSY2"/>
<reference evidence="2" key="1">
    <citation type="journal article" date="2017" name="Nat. Ecol. Evol.">
        <title>Genome expansion and lineage-specific genetic innovations in the forest pathogenic fungi Armillaria.</title>
        <authorList>
            <person name="Sipos G."/>
            <person name="Prasanna A.N."/>
            <person name="Walter M.C."/>
            <person name="O'Connor E."/>
            <person name="Balint B."/>
            <person name="Krizsan K."/>
            <person name="Kiss B."/>
            <person name="Hess J."/>
            <person name="Varga T."/>
            <person name="Slot J."/>
            <person name="Riley R."/>
            <person name="Boka B."/>
            <person name="Rigling D."/>
            <person name="Barry K."/>
            <person name="Lee J."/>
            <person name="Mihaltcheva S."/>
            <person name="LaButti K."/>
            <person name="Lipzen A."/>
            <person name="Waldron R."/>
            <person name="Moloney N.M."/>
            <person name="Sperisen C."/>
            <person name="Kredics L."/>
            <person name="Vagvoelgyi C."/>
            <person name="Patrignani A."/>
            <person name="Fitzpatrick D."/>
            <person name="Nagy I."/>
            <person name="Doyle S."/>
            <person name="Anderson J.B."/>
            <person name="Grigoriev I.V."/>
            <person name="Gueldener U."/>
            <person name="Muensterkoetter M."/>
            <person name="Nagy L.G."/>
        </authorList>
    </citation>
    <scope>NUCLEOTIDE SEQUENCE [LARGE SCALE GENOMIC DNA]</scope>
    <source>
        <strain evidence="2">Ar21-2</strain>
    </source>
</reference>
<dbReference type="OrthoDB" id="7464126at2759"/>
<proteinExistence type="predicted"/>
<dbReference type="InParanoid" id="A0A2H3DSY2"/>
<dbReference type="STRING" id="47427.A0A2H3DSY2"/>
<evidence type="ECO:0000313" key="1">
    <source>
        <dbReference type="EMBL" id="PBK98339.1"/>
    </source>
</evidence>
<dbReference type="EMBL" id="KZ293648">
    <property type="protein sequence ID" value="PBK98339.1"/>
    <property type="molecule type" value="Genomic_DNA"/>
</dbReference>
<gene>
    <name evidence="1" type="ORF">ARMGADRAFT_1130343</name>
</gene>
<organism evidence="1 2">
    <name type="scientific">Armillaria gallica</name>
    <name type="common">Bulbous honey fungus</name>
    <name type="synonym">Armillaria bulbosa</name>
    <dbReference type="NCBI Taxonomy" id="47427"/>
    <lineage>
        <taxon>Eukaryota</taxon>
        <taxon>Fungi</taxon>
        <taxon>Dikarya</taxon>
        <taxon>Basidiomycota</taxon>
        <taxon>Agaricomycotina</taxon>
        <taxon>Agaricomycetes</taxon>
        <taxon>Agaricomycetidae</taxon>
        <taxon>Agaricales</taxon>
        <taxon>Marasmiineae</taxon>
        <taxon>Physalacriaceae</taxon>
        <taxon>Armillaria</taxon>
    </lineage>
</organism>
<sequence length="93" mass="10628">MDCVFMIKYVPCLIPLSKYFHKCCDHLNLDHIYIVLDALDEFTVVTGLTPYTGLTFWHTLAIKSLGSNIHLLVTSRDISKIGLLFKKDARLDI</sequence>
<evidence type="ECO:0000313" key="2">
    <source>
        <dbReference type="Proteomes" id="UP000217790"/>
    </source>
</evidence>
<dbReference type="Proteomes" id="UP000217790">
    <property type="component" value="Unassembled WGS sequence"/>
</dbReference>
<accession>A0A2H3DSY2</accession>
<keyword evidence="2" id="KW-1185">Reference proteome</keyword>
<protein>
    <submittedName>
        <fullName evidence="1">Uncharacterized protein</fullName>
    </submittedName>
</protein>